<dbReference type="AlphaFoldDB" id="A0A1U7DDM0"/>
<gene>
    <name evidence="1" type="ORF">Ga0080559_TMP247</name>
</gene>
<evidence type="ECO:0000313" key="1">
    <source>
        <dbReference type="EMBL" id="APX26223.1"/>
    </source>
</evidence>
<keyword evidence="2" id="KW-1185">Reference proteome</keyword>
<name>A0A1U7DDM0_9RHOB</name>
<reference evidence="1 2" key="1">
    <citation type="submission" date="2016-03" db="EMBL/GenBank/DDBJ databases">
        <title>Deep-sea bacteria in the southern Pacific.</title>
        <authorList>
            <person name="Tang K."/>
        </authorList>
    </citation>
    <scope>NUCLEOTIDE SEQUENCE [LARGE SCALE GENOMIC DNA]</scope>
    <source>
        <strain evidence="1 2">JLT2016</strain>
        <plasmid evidence="2">Plasmid ptpro5</plasmid>
    </source>
</reference>
<dbReference type="EMBL" id="CP014801">
    <property type="protein sequence ID" value="APX26223.1"/>
    <property type="molecule type" value="Genomic_DNA"/>
</dbReference>
<proteinExistence type="predicted"/>
<dbReference type="KEGG" id="tpro:Ga0080559_TMP247"/>
<geneLocation type="plasmid" evidence="2">
    <name>ptpro5</name>
</geneLocation>
<organism evidence="1 2">
    <name type="scientific">Salipiger profundus</name>
    <dbReference type="NCBI Taxonomy" id="1229727"/>
    <lineage>
        <taxon>Bacteria</taxon>
        <taxon>Pseudomonadati</taxon>
        <taxon>Pseudomonadota</taxon>
        <taxon>Alphaproteobacteria</taxon>
        <taxon>Rhodobacterales</taxon>
        <taxon>Roseobacteraceae</taxon>
        <taxon>Salipiger</taxon>
    </lineage>
</organism>
<evidence type="ECO:0000313" key="2">
    <source>
        <dbReference type="Proteomes" id="UP000186559"/>
    </source>
</evidence>
<dbReference type="Proteomes" id="UP000186559">
    <property type="component" value="Plasmid pTPRO5"/>
</dbReference>
<protein>
    <recommendedName>
        <fullName evidence="3">Mobile element protein</fullName>
    </recommendedName>
</protein>
<keyword evidence="1" id="KW-0614">Plasmid</keyword>
<evidence type="ECO:0008006" key="3">
    <source>
        <dbReference type="Google" id="ProtNLM"/>
    </source>
</evidence>
<sequence>MARPSKGARANHPTTPVIMDLMNRLAVLKRQDQMPAGNNWTAMFGGSDAHSG</sequence>
<accession>A0A1U7DDM0</accession>